<keyword evidence="2" id="KW-0472">Membrane</keyword>
<keyword evidence="2" id="KW-1133">Transmembrane helix</keyword>
<sequence>MSQAQLSGVAVAVAAGVYAVPAVLWRWDRADPAAAAHLDAVAIDPYHALATAGRPDDADRAAAAELLAGLVRVDEEAGLSLTGKGHGPAGGSPPHPVPAALLTALRRHAEPVALYRLHRDGEHGGLRDAFLRAEDAKVPRWSARTEDALHTPATLTVVLLSLWFAVQLVLLRDFSSSGAWSIVLAVLFCFLLWLMLAVPLGRVALRWWPGRHDRFREHCRDLPPHPAEPALDPVRAERLKRSTRDPGWEREARKTWVDSGGAL</sequence>
<dbReference type="AlphaFoldDB" id="A0A917UJ81"/>
<organism evidence="3 4">
    <name type="scientific">Streptomyces lacrimifluminis</name>
    <dbReference type="NCBI Taxonomy" id="1500077"/>
    <lineage>
        <taxon>Bacteria</taxon>
        <taxon>Bacillati</taxon>
        <taxon>Actinomycetota</taxon>
        <taxon>Actinomycetes</taxon>
        <taxon>Kitasatosporales</taxon>
        <taxon>Streptomycetaceae</taxon>
        <taxon>Streptomyces</taxon>
    </lineage>
</organism>
<reference evidence="3" key="2">
    <citation type="submission" date="2020-09" db="EMBL/GenBank/DDBJ databases">
        <authorList>
            <person name="Sun Q."/>
            <person name="Zhou Y."/>
        </authorList>
    </citation>
    <scope>NUCLEOTIDE SEQUENCE</scope>
    <source>
        <strain evidence="3">CGMCC 4.7272</strain>
    </source>
</reference>
<feature type="transmembrane region" description="Helical" evidence="2">
    <location>
        <begin position="182"/>
        <end position="205"/>
    </location>
</feature>
<comment type="caution">
    <text evidence="3">The sequence shown here is derived from an EMBL/GenBank/DDBJ whole genome shotgun (WGS) entry which is preliminary data.</text>
</comment>
<evidence type="ECO:0000256" key="2">
    <source>
        <dbReference type="SAM" id="Phobius"/>
    </source>
</evidence>
<feature type="transmembrane region" description="Helical" evidence="2">
    <location>
        <begin position="149"/>
        <end position="170"/>
    </location>
</feature>
<evidence type="ECO:0000313" key="4">
    <source>
        <dbReference type="Proteomes" id="UP000625682"/>
    </source>
</evidence>
<keyword evidence="2" id="KW-0812">Transmembrane</keyword>
<gene>
    <name evidence="3" type="ORF">GCM10012282_68840</name>
</gene>
<feature type="compositionally biased region" description="Basic and acidic residues" evidence="1">
    <location>
        <begin position="240"/>
        <end position="256"/>
    </location>
</feature>
<accession>A0A917UJ81</accession>
<keyword evidence="4" id="KW-1185">Reference proteome</keyword>
<evidence type="ECO:0000313" key="3">
    <source>
        <dbReference type="EMBL" id="GGJ61812.1"/>
    </source>
</evidence>
<reference evidence="3" key="1">
    <citation type="journal article" date="2014" name="Int. J. Syst. Evol. Microbiol.">
        <title>Complete genome sequence of Corynebacterium casei LMG S-19264T (=DSM 44701T), isolated from a smear-ripened cheese.</title>
        <authorList>
            <consortium name="US DOE Joint Genome Institute (JGI-PGF)"/>
            <person name="Walter F."/>
            <person name="Albersmeier A."/>
            <person name="Kalinowski J."/>
            <person name="Ruckert C."/>
        </authorList>
    </citation>
    <scope>NUCLEOTIDE SEQUENCE</scope>
    <source>
        <strain evidence="3">CGMCC 4.7272</strain>
    </source>
</reference>
<protein>
    <submittedName>
        <fullName evidence="3">Uncharacterized protein</fullName>
    </submittedName>
</protein>
<name>A0A917UJ81_9ACTN</name>
<feature type="transmembrane region" description="Helical" evidence="2">
    <location>
        <begin position="6"/>
        <end position="25"/>
    </location>
</feature>
<dbReference type="RefSeq" id="WP_189151342.1">
    <property type="nucleotide sequence ID" value="NZ_BAABER010000035.1"/>
</dbReference>
<evidence type="ECO:0000256" key="1">
    <source>
        <dbReference type="SAM" id="MobiDB-lite"/>
    </source>
</evidence>
<dbReference type="Proteomes" id="UP000625682">
    <property type="component" value="Unassembled WGS sequence"/>
</dbReference>
<dbReference type="EMBL" id="BMMU01000033">
    <property type="protein sequence ID" value="GGJ61812.1"/>
    <property type="molecule type" value="Genomic_DNA"/>
</dbReference>
<feature type="region of interest" description="Disordered" evidence="1">
    <location>
        <begin position="240"/>
        <end position="263"/>
    </location>
</feature>
<proteinExistence type="predicted"/>